<name>A0ABR8JNR7_9BACT</name>
<dbReference type="Gene3D" id="3.40.630.10">
    <property type="entry name" value="Zn peptidases"/>
    <property type="match status" value="1"/>
</dbReference>
<evidence type="ECO:0000259" key="2">
    <source>
        <dbReference type="Pfam" id="PF04389"/>
    </source>
</evidence>
<dbReference type="InterPro" id="IPR007484">
    <property type="entry name" value="Peptidase_M28"/>
</dbReference>
<dbReference type="PANTHER" id="PTHR12147:SF26">
    <property type="entry name" value="PEPTIDASE M28 DOMAIN-CONTAINING PROTEIN"/>
    <property type="match status" value="1"/>
</dbReference>
<keyword evidence="1" id="KW-0732">Signal</keyword>
<proteinExistence type="predicted"/>
<reference evidence="3 4" key="1">
    <citation type="submission" date="2020-09" db="EMBL/GenBank/DDBJ databases">
        <authorList>
            <person name="Kim M.K."/>
        </authorList>
    </citation>
    <scope>NUCLEOTIDE SEQUENCE [LARGE SCALE GENOMIC DNA]</scope>
    <source>
        <strain evidence="3 4">BT646</strain>
    </source>
</reference>
<dbReference type="Pfam" id="PF04389">
    <property type="entry name" value="Peptidase_M28"/>
    <property type="match status" value="1"/>
</dbReference>
<dbReference type="PANTHER" id="PTHR12147">
    <property type="entry name" value="METALLOPEPTIDASE M28 FAMILY MEMBER"/>
    <property type="match status" value="1"/>
</dbReference>
<dbReference type="Proteomes" id="UP000642468">
    <property type="component" value="Unassembled WGS sequence"/>
</dbReference>
<dbReference type="SUPFAM" id="SSF53187">
    <property type="entry name" value="Zn-dependent exopeptidases"/>
    <property type="match status" value="1"/>
</dbReference>
<protein>
    <submittedName>
        <fullName evidence="3">M28 family peptidase</fullName>
    </submittedName>
</protein>
<feature type="chain" id="PRO_5047249200" evidence="1">
    <location>
        <begin position="30"/>
        <end position="563"/>
    </location>
</feature>
<evidence type="ECO:0000313" key="4">
    <source>
        <dbReference type="Proteomes" id="UP000642468"/>
    </source>
</evidence>
<feature type="signal peptide" evidence="1">
    <location>
        <begin position="1"/>
        <end position="29"/>
    </location>
</feature>
<sequence length="563" mass="60770">MRRINRVVINGKGLRLLLLAVLHTCLATAQPTPKPIRKLRKALNTVDTASFKSHVQYLADDKLRGRQPGMPGYQMAIDYVVAQLQQRGVQPAGEKGTFLQTVRLRRAFTEVSSSLRLTPPTGPAAPLTYGQDFTFYPNPKQTETAVEAGLVFAGFGISAPELGYDDYAGLDVKGKVVVVTRQEPTRFADAVRLYTTDLLTVLQTAQRKGAVGVLWASVKPAAKPPEPLRGLVSVLDSAGNVAVSRSYVGGGLQLAGSISAATLQRLFVGAAQDTGRVLGALRAGQPASVALLPRLQARQRSRYQDMVSYNVAGKIAGTDPQLRNEYVVHTAHLDHLGVGVPLAGDSIYNGAHDNATGVATLLEIAGIYQHLKPKHQPKRSVLITLVTGEELGLLGSAYFARNPTVPKEQLVANVNTDMPTIIAPLLSVVPLGAENSSLAAPVAQAAQALSLTVEADPEPAQNRFIRSDQYSFVTQGIPALHIKYGNKTADGRNNLSELVQKWRAITYHKPQDDINGQFDFEAGRKYAQLNFLIGYLVAAEAKRPTWNPGNFFGERFSKTASPE</sequence>
<accession>A0ABR8JNR7</accession>
<keyword evidence="4" id="KW-1185">Reference proteome</keyword>
<comment type="caution">
    <text evidence="3">The sequence shown here is derived from an EMBL/GenBank/DDBJ whole genome shotgun (WGS) entry which is preliminary data.</text>
</comment>
<dbReference type="Gene3D" id="3.50.30.30">
    <property type="match status" value="1"/>
</dbReference>
<gene>
    <name evidence="3" type="ORF">IC231_18430</name>
</gene>
<dbReference type="EMBL" id="JACWZZ010000004">
    <property type="protein sequence ID" value="MBD2717032.1"/>
    <property type="molecule type" value="Genomic_DNA"/>
</dbReference>
<dbReference type="SUPFAM" id="SSF52025">
    <property type="entry name" value="PA domain"/>
    <property type="match status" value="1"/>
</dbReference>
<evidence type="ECO:0000256" key="1">
    <source>
        <dbReference type="SAM" id="SignalP"/>
    </source>
</evidence>
<feature type="domain" description="Peptidase M28" evidence="2">
    <location>
        <begin position="310"/>
        <end position="515"/>
    </location>
</feature>
<dbReference type="InterPro" id="IPR046450">
    <property type="entry name" value="PA_dom_sf"/>
</dbReference>
<dbReference type="InterPro" id="IPR045175">
    <property type="entry name" value="M28_fam"/>
</dbReference>
<evidence type="ECO:0000313" key="3">
    <source>
        <dbReference type="EMBL" id="MBD2717032.1"/>
    </source>
</evidence>
<organism evidence="3 4">
    <name type="scientific">Hymenobacter duratus</name>
    <dbReference type="NCBI Taxonomy" id="2771356"/>
    <lineage>
        <taxon>Bacteria</taxon>
        <taxon>Pseudomonadati</taxon>
        <taxon>Bacteroidota</taxon>
        <taxon>Cytophagia</taxon>
        <taxon>Cytophagales</taxon>
        <taxon>Hymenobacteraceae</taxon>
        <taxon>Hymenobacter</taxon>
    </lineage>
</organism>